<evidence type="ECO:0000313" key="4">
    <source>
        <dbReference type="Proteomes" id="UP000663400"/>
    </source>
</evidence>
<feature type="signal peptide" evidence="2">
    <location>
        <begin position="1"/>
        <end position="24"/>
    </location>
</feature>
<keyword evidence="4" id="KW-1185">Reference proteome</keyword>
<dbReference type="InterPro" id="IPR022061">
    <property type="entry name" value="DUF3617"/>
</dbReference>
<dbReference type="Proteomes" id="UP000663400">
    <property type="component" value="Chromosome"/>
</dbReference>
<reference evidence="3 4" key="1">
    <citation type="submission" date="2021-02" db="EMBL/GenBank/DDBJ databases">
        <title>Lysobacter arenosi sp. nov., isolated from soil of gangwondo yeongwol, south Korea.</title>
        <authorList>
            <person name="Kim K.R."/>
            <person name="Kim K.H."/>
            <person name="Jeon C.O."/>
        </authorList>
    </citation>
    <scope>NUCLEOTIDE SEQUENCE [LARGE SCALE GENOMIC DNA]</scope>
    <source>
        <strain evidence="3 4">R7</strain>
    </source>
</reference>
<feature type="coiled-coil region" evidence="1">
    <location>
        <begin position="46"/>
        <end position="73"/>
    </location>
</feature>
<organism evidence="3 4">
    <name type="scientific">Lysobacter arenosi</name>
    <dbReference type="NCBI Taxonomy" id="2795387"/>
    <lineage>
        <taxon>Bacteria</taxon>
        <taxon>Pseudomonadati</taxon>
        <taxon>Pseudomonadota</taxon>
        <taxon>Gammaproteobacteria</taxon>
        <taxon>Lysobacterales</taxon>
        <taxon>Lysobacteraceae</taxon>
        <taxon>Lysobacter</taxon>
    </lineage>
</organism>
<evidence type="ECO:0000256" key="2">
    <source>
        <dbReference type="SAM" id="SignalP"/>
    </source>
</evidence>
<sequence length="153" mass="15901">MNAKTLAAGLVGAITLGAAGAAFADAMFLPGLYEVRVSYPGDGSGVETTRECLTSAEAKEESLERQLGEVLNDASCQFTQRNIGGGRFAISGTCNNEGFRSNLKQSGTYSPTAMTMDMSMTLAPVPGAEPVSMQMTMSSRRIAANCPAGSDND</sequence>
<dbReference type="Pfam" id="PF12276">
    <property type="entry name" value="DUF3617"/>
    <property type="match status" value="1"/>
</dbReference>
<proteinExistence type="predicted"/>
<evidence type="ECO:0000313" key="3">
    <source>
        <dbReference type="EMBL" id="QSX73864.1"/>
    </source>
</evidence>
<protein>
    <submittedName>
        <fullName evidence="3">DUF3617 domain-containing protein</fullName>
    </submittedName>
</protein>
<accession>A0ABX7R917</accession>
<name>A0ABX7R917_9GAMM</name>
<dbReference type="EMBL" id="CP071517">
    <property type="protein sequence ID" value="QSX73864.1"/>
    <property type="molecule type" value="Genomic_DNA"/>
</dbReference>
<keyword evidence="2" id="KW-0732">Signal</keyword>
<dbReference type="RefSeq" id="WP_200607247.1">
    <property type="nucleotide sequence ID" value="NZ_CP071517.1"/>
</dbReference>
<keyword evidence="1" id="KW-0175">Coiled coil</keyword>
<gene>
    <name evidence="3" type="ORF">HIV01_011545</name>
</gene>
<evidence type="ECO:0000256" key="1">
    <source>
        <dbReference type="SAM" id="Coils"/>
    </source>
</evidence>
<feature type="chain" id="PRO_5046208842" evidence="2">
    <location>
        <begin position="25"/>
        <end position="153"/>
    </location>
</feature>